<gene>
    <name evidence="1" type="ORF">V5799_009993</name>
</gene>
<keyword evidence="2" id="KW-1185">Reference proteome</keyword>
<organism evidence="1 2">
    <name type="scientific">Amblyomma americanum</name>
    <name type="common">Lone star tick</name>
    <dbReference type="NCBI Taxonomy" id="6943"/>
    <lineage>
        <taxon>Eukaryota</taxon>
        <taxon>Metazoa</taxon>
        <taxon>Ecdysozoa</taxon>
        <taxon>Arthropoda</taxon>
        <taxon>Chelicerata</taxon>
        <taxon>Arachnida</taxon>
        <taxon>Acari</taxon>
        <taxon>Parasitiformes</taxon>
        <taxon>Ixodida</taxon>
        <taxon>Ixodoidea</taxon>
        <taxon>Ixodidae</taxon>
        <taxon>Amblyomminae</taxon>
        <taxon>Amblyomma</taxon>
    </lineage>
</organism>
<proteinExistence type="predicted"/>
<evidence type="ECO:0000313" key="1">
    <source>
        <dbReference type="EMBL" id="KAK8783641.1"/>
    </source>
</evidence>
<dbReference type="Proteomes" id="UP001321473">
    <property type="component" value="Unassembled WGS sequence"/>
</dbReference>
<reference evidence="1 2" key="1">
    <citation type="journal article" date="2023" name="Arcadia Sci">
        <title>De novo assembly of a long-read Amblyomma americanum tick genome.</title>
        <authorList>
            <person name="Chou S."/>
            <person name="Poskanzer K.E."/>
            <person name="Rollins M."/>
            <person name="Thuy-Boun P.S."/>
        </authorList>
    </citation>
    <scope>NUCLEOTIDE SEQUENCE [LARGE SCALE GENOMIC DNA]</scope>
    <source>
        <strain evidence="1">F_SG_1</strain>
        <tissue evidence="1">Salivary glands</tissue>
    </source>
</reference>
<sequence length="74" mass="7438">MLIFTVVYDADAGASVGVTACVVVLAKAIPPVTVMFPAKSYSVPFSADTVVAVPGISSVVTLPNSIALVAVCLL</sequence>
<name>A0AAQ4FA26_AMBAM</name>
<comment type="caution">
    <text evidence="1">The sequence shown here is derived from an EMBL/GenBank/DDBJ whole genome shotgun (WGS) entry which is preliminary data.</text>
</comment>
<dbReference type="EMBL" id="JARKHS020005336">
    <property type="protein sequence ID" value="KAK8783641.1"/>
    <property type="molecule type" value="Genomic_DNA"/>
</dbReference>
<dbReference type="AlphaFoldDB" id="A0AAQ4FA26"/>
<accession>A0AAQ4FA26</accession>
<protein>
    <submittedName>
        <fullName evidence="1">Uncharacterized protein</fullName>
    </submittedName>
</protein>
<evidence type="ECO:0000313" key="2">
    <source>
        <dbReference type="Proteomes" id="UP001321473"/>
    </source>
</evidence>